<name>A0A834GWH2_RHOSS</name>
<gene>
    <name evidence="1" type="ORF">RHSIM_Rhsim06G0226400</name>
</gene>
<protein>
    <submittedName>
        <fullName evidence="1">Uncharacterized protein</fullName>
    </submittedName>
</protein>
<reference evidence="1" key="1">
    <citation type="submission" date="2019-11" db="EMBL/GenBank/DDBJ databases">
        <authorList>
            <person name="Liu Y."/>
            <person name="Hou J."/>
            <person name="Li T.-Q."/>
            <person name="Guan C.-H."/>
            <person name="Wu X."/>
            <person name="Wu H.-Z."/>
            <person name="Ling F."/>
            <person name="Zhang R."/>
            <person name="Shi X.-G."/>
            <person name="Ren J.-P."/>
            <person name="Chen E.-F."/>
            <person name="Sun J.-M."/>
        </authorList>
    </citation>
    <scope>NUCLEOTIDE SEQUENCE</scope>
    <source>
        <strain evidence="1">Adult_tree_wgs_1</strain>
        <tissue evidence="1">Leaves</tissue>
    </source>
</reference>
<evidence type="ECO:0000313" key="1">
    <source>
        <dbReference type="EMBL" id="KAF7140842.1"/>
    </source>
</evidence>
<keyword evidence="2" id="KW-1185">Reference proteome</keyword>
<accession>A0A834GWH2</accession>
<dbReference type="EMBL" id="WJXA01000006">
    <property type="protein sequence ID" value="KAF7140842.1"/>
    <property type="molecule type" value="Genomic_DNA"/>
</dbReference>
<proteinExistence type="predicted"/>
<organism evidence="1 2">
    <name type="scientific">Rhododendron simsii</name>
    <name type="common">Sims's rhododendron</name>
    <dbReference type="NCBI Taxonomy" id="118357"/>
    <lineage>
        <taxon>Eukaryota</taxon>
        <taxon>Viridiplantae</taxon>
        <taxon>Streptophyta</taxon>
        <taxon>Embryophyta</taxon>
        <taxon>Tracheophyta</taxon>
        <taxon>Spermatophyta</taxon>
        <taxon>Magnoliopsida</taxon>
        <taxon>eudicotyledons</taxon>
        <taxon>Gunneridae</taxon>
        <taxon>Pentapetalae</taxon>
        <taxon>asterids</taxon>
        <taxon>Ericales</taxon>
        <taxon>Ericaceae</taxon>
        <taxon>Ericoideae</taxon>
        <taxon>Rhodoreae</taxon>
        <taxon>Rhododendron</taxon>
    </lineage>
</organism>
<dbReference type="Proteomes" id="UP000626092">
    <property type="component" value="Unassembled WGS sequence"/>
</dbReference>
<evidence type="ECO:0000313" key="2">
    <source>
        <dbReference type="Proteomes" id="UP000626092"/>
    </source>
</evidence>
<comment type="caution">
    <text evidence="1">The sequence shown here is derived from an EMBL/GenBank/DDBJ whole genome shotgun (WGS) entry which is preliminary data.</text>
</comment>
<sequence>MRTPSLVPFLSACLAWYHKTGEVTAHSPCPREMCISLRQLSSLSHQRSHGF</sequence>
<dbReference type="AlphaFoldDB" id="A0A834GWH2"/>